<name>A0A5B9R3N6_9BACT</name>
<dbReference type="GO" id="GO:0003677">
    <property type="term" value="F:DNA binding"/>
    <property type="evidence" value="ECO:0007669"/>
    <property type="project" value="UniProtKB-KW"/>
</dbReference>
<keyword evidence="1" id="KW-0805">Transcription regulation</keyword>
<dbReference type="InterPro" id="IPR036388">
    <property type="entry name" value="WH-like_DNA-bd_sf"/>
</dbReference>
<dbReference type="PANTHER" id="PTHR30603">
    <property type="entry name" value="RNA POLYMERASE SIGMA FACTOR RPO"/>
    <property type="match status" value="1"/>
</dbReference>
<dbReference type="PRINTS" id="PR00046">
    <property type="entry name" value="SIGMA70FCT"/>
</dbReference>
<dbReference type="InterPro" id="IPR000943">
    <property type="entry name" value="RNA_pol_sigma70"/>
</dbReference>
<dbReference type="InterPro" id="IPR014284">
    <property type="entry name" value="RNA_pol_sigma-70_dom"/>
</dbReference>
<dbReference type="GO" id="GO:0006352">
    <property type="term" value="P:DNA-templated transcription initiation"/>
    <property type="evidence" value="ECO:0007669"/>
    <property type="project" value="InterPro"/>
</dbReference>
<evidence type="ECO:0000313" key="9">
    <source>
        <dbReference type="Proteomes" id="UP000325286"/>
    </source>
</evidence>
<reference evidence="8 9" key="1">
    <citation type="submission" date="2019-08" db="EMBL/GenBank/DDBJ databases">
        <title>Deep-cultivation of Planctomycetes and their phenomic and genomic characterization uncovers novel biology.</title>
        <authorList>
            <person name="Wiegand S."/>
            <person name="Jogler M."/>
            <person name="Boedeker C."/>
            <person name="Pinto D."/>
            <person name="Vollmers J."/>
            <person name="Rivas-Marin E."/>
            <person name="Kohn T."/>
            <person name="Peeters S.H."/>
            <person name="Heuer A."/>
            <person name="Rast P."/>
            <person name="Oberbeckmann S."/>
            <person name="Bunk B."/>
            <person name="Jeske O."/>
            <person name="Meyerdierks A."/>
            <person name="Storesund J.E."/>
            <person name="Kallscheuer N."/>
            <person name="Luecker S."/>
            <person name="Lage O.M."/>
            <person name="Pohl T."/>
            <person name="Merkel B.J."/>
            <person name="Hornburger P."/>
            <person name="Mueller R.-W."/>
            <person name="Bruemmer F."/>
            <person name="Labrenz M."/>
            <person name="Spormann A.M."/>
            <person name="Op den Camp H."/>
            <person name="Overmann J."/>
            <person name="Amann R."/>
            <person name="Jetten M.S.M."/>
            <person name="Mascher T."/>
            <person name="Medema M.H."/>
            <person name="Devos D.P."/>
            <person name="Kaster A.-K."/>
            <person name="Ovreas L."/>
            <person name="Rohde M."/>
            <person name="Galperin M.Y."/>
            <person name="Jogler C."/>
        </authorList>
    </citation>
    <scope>NUCLEOTIDE SEQUENCE [LARGE SCALE GENOMIC DNA]</scope>
    <source>
        <strain evidence="8 9">UC8</strain>
    </source>
</reference>
<evidence type="ECO:0000259" key="7">
    <source>
        <dbReference type="Pfam" id="PF04545"/>
    </source>
</evidence>
<keyword evidence="3" id="KW-0238">DNA-binding</keyword>
<evidence type="ECO:0000256" key="3">
    <source>
        <dbReference type="ARBA" id="ARBA00023125"/>
    </source>
</evidence>
<dbReference type="InterPro" id="IPR013324">
    <property type="entry name" value="RNA_pol_sigma_r3/r4-like"/>
</dbReference>
<dbReference type="Gene3D" id="1.10.10.10">
    <property type="entry name" value="Winged helix-like DNA-binding domain superfamily/Winged helix DNA-binding domain"/>
    <property type="match status" value="1"/>
</dbReference>
<dbReference type="Gene3D" id="1.20.120.1810">
    <property type="match status" value="1"/>
</dbReference>
<dbReference type="InterPro" id="IPR007630">
    <property type="entry name" value="RNA_pol_sigma70_r4"/>
</dbReference>
<keyword evidence="2" id="KW-0731">Sigma factor</keyword>
<dbReference type="Pfam" id="PF04542">
    <property type="entry name" value="Sigma70_r2"/>
    <property type="match status" value="1"/>
</dbReference>
<evidence type="ECO:0000313" key="8">
    <source>
        <dbReference type="EMBL" id="QEG40961.1"/>
    </source>
</evidence>
<dbReference type="SUPFAM" id="SSF88946">
    <property type="entry name" value="Sigma2 domain of RNA polymerase sigma factors"/>
    <property type="match status" value="1"/>
</dbReference>
<dbReference type="EMBL" id="CP042914">
    <property type="protein sequence ID" value="QEG40961.1"/>
    <property type="molecule type" value="Genomic_DNA"/>
</dbReference>
<dbReference type="Pfam" id="PF04545">
    <property type="entry name" value="Sigma70_r4"/>
    <property type="match status" value="1"/>
</dbReference>
<dbReference type="InterPro" id="IPR013325">
    <property type="entry name" value="RNA_pol_sigma_r2"/>
</dbReference>
<dbReference type="InterPro" id="IPR007627">
    <property type="entry name" value="RNA_pol_sigma70_r2"/>
</dbReference>
<gene>
    <name evidence="8" type="primary">sigK</name>
    <name evidence="8" type="ORF">UC8_29790</name>
</gene>
<dbReference type="KEGG" id="rul:UC8_29790"/>
<dbReference type="OrthoDB" id="9780321at2"/>
<dbReference type="SUPFAM" id="SSF88659">
    <property type="entry name" value="Sigma3 and sigma4 domains of RNA polymerase sigma factors"/>
    <property type="match status" value="1"/>
</dbReference>
<evidence type="ECO:0000256" key="4">
    <source>
        <dbReference type="ARBA" id="ARBA00023163"/>
    </source>
</evidence>
<feature type="domain" description="RNA polymerase sigma-70 region 2" evidence="6">
    <location>
        <begin position="137"/>
        <end position="202"/>
    </location>
</feature>
<accession>A0A5B9R3N6</accession>
<dbReference type="AlphaFoldDB" id="A0A5B9R3N6"/>
<sequence length="315" mass="36128">MDPASLPNRPPAPNVTEPGRLADRARRRVETPIEFIANSAFDHPADGDQAAVVDALVARWQSAADSAGGSKTHLGRLCDAELLSLEQERALFCQMNYLKCQAERMRRTIDLEGVDAAVLDAIDRRLERARQIRDCIIQANMRLVLSIVRKFVTPQQTCDEMLSDGIVTLMQAVEKFDFDRGFRFSTYAYRSIARHAYRSVKAVRSEESRMVRDADEWAFEQDEDRPASSMHDRVWSQLRERMGMLLGQLDRRDRFIIRSRYALGAHRKAQSFQAIADRLGVSKERARQLERRAVEKLRQMTSERELDELFGAKLV</sequence>
<dbReference type="PANTHER" id="PTHR30603:SF60">
    <property type="entry name" value="RNA POLYMERASE SIGMA FACTOR RPOD"/>
    <property type="match status" value="1"/>
</dbReference>
<organism evidence="8 9">
    <name type="scientific">Roseimaritima ulvae</name>
    <dbReference type="NCBI Taxonomy" id="980254"/>
    <lineage>
        <taxon>Bacteria</taxon>
        <taxon>Pseudomonadati</taxon>
        <taxon>Planctomycetota</taxon>
        <taxon>Planctomycetia</taxon>
        <taxon>Pirellulales</taxon>
        <taxon>Pirellulaceae</taxon>
        <taxon>Roseimaritima</taxon>
    </lineage>
</organism>
<dbReference type="RefSeq" id="WP_068131829.1">
    <property type="nucleotide sequence ID" value="NZ_CP042914.1"/>
</dbReference>
<evidence type="ECO:0000256" key="5">
    <source>
        <dbReference type="SAM" id="MobiDB-lite"/>
    </source>
</evidence>
<proteinExistence type="predicted"/>
<dbReference type="Proteomes" id="UP000325286">
    <property type="component" value="Chromosome"/>
</dbReference>
<evidence type="ECO:0000256" key="2">
    <source>
        <dbReference type="ARBA" id="ARBA00023082"/>
    </source>
</evidence>
<feature type="region of interest" description="Disordered" evidence="5">
    <location>
        <begin position="1"/>
        <end position="23"/>
    </location>
</feature>
<dbReference type="NCBIfam" id="TIGR02937">
    <property type="entry name" value="sigma70-ECF"/>
    <property type="match status" value="1"/>
</dbReference>
<keyword evidence="9" id="KW-1185">Reference proteome</keyword>
<dbReference type="GO" id="GO:0016987">
    <property type="term" value="F:sigma factor activity"/>
    <property type="evidence" value="ECO:0007669"/>
    <property type="project" value="UniProtKB-KW"/>
</dbReference>
<dbReference type="InterPro" id="IPR050239">
    <property type="entry name" value="Sigma-70_RNA_pol_init_factors"/>
</dbReference>
<keyword evidence="4" id="KW-0804">Transcription</keyword>
<feature type="domain" description="RNA polymerase sigma-70 region 4" evidence="7">
    <location>
        <begin position="245"/>
        <end position="299"/>
    </location>
</feature>
<evidence type="ECO:0000259" key="6">
    <source>
        <dbReference type="Pfam" id="PF04542"/>
    </source>
</evidence>
<evidence type="ECO:0000256" key="1">
    <source>
        <dbReference type="ARBA" id="ARBA00023015"/>
    </source>
</evidence>
<protein>
    <submittedName>
        <fullName evidence="8">RNA polymerase sigma-28 factor</fullName>
    </submittedName>
</protein>